<evidence type="ECO:0000256" key="1">
    <source>
        <dbReference type="ARBA" id="ARBA00023242"/>
    </source>
</evidence>
<dbReference type="InterPro" id="IPR001138">
    <property type="entry name" value="Zn2Cys6_DnaBD"/>
</dbReference>
<evidence type="ECO:0000256" key="2">
    <source>
        <dbReference type="SAM" id="MobiDB-lite"/>
    </source>
</evidence>
<protein>
    <recommendedName>
        <fullName evidence="3">Zn(2)-C6 fungal-type domain-containing protein</fullName>
    </recommendedName>
</protein>
<evidence type="ECO:0000313" key="5">
    <source>
        <dbReference type="Proteomes" id="UP000050424"/>
    </source>
</evidence>
<dbReference type="GO" id="GO:0000981">
    <property type="term" value="F:DNA-binding transcription factor activity, RNA polymerase II-specific"/>
    <property type="evidence" value="ECO:0007669"/>
    <property type="project" value="InterPro"/>
</dbReference>
<dbReference type="InterPro" id="IPR036864">
    <property type="entry name" value="Zn2-C6_fun-type_DNA-bd_sf"/>
</dbReference>
<reference evidence="4 5" key="1">
    <citation type="submission" date="2015-09" db="EMBL/GenBank/DDBJ databases">
        <title>Draft genome of a European isolate of the apple canker pathogen Neonectria ditissima.</title>
        <authorList>
            <person name="Gomez-Cortecero A."/>
            <person name="Harrison R.J."/>
            <person name="Armitage A.D."/>
        </authorList>
    </citation>
    <scope>NUCLEOTIDE SEQUENCE [LARGE SCALE GENOMIC DNA]</scope>
    <source>
        <strain evidence="4 5">R09/05</strain>
    </source>
</reference>
<dbReference type="PRINTS" id="PR00755">
    <property type="entry name" value="AFLATOXINBRP"/>
</dbReference>
<feature type="region of interest" description="Disordered" evidence="2">
    <location>
        <begin position="64"/>
        <end position="134"/>
    </location>
</feature>
<organism evidence="4 5">
    <name type="scientific">Neonectria ditissima</name>
    <dbReference type="NCBI Taxonomy" id="78410"/>
    <lineage>
        <taxon>Eukaryota</taxon>
        <taxon>Fungi</taxon>
        <taxon>Dikarya</taxon>
        <taxon>Ascomycota</taxon>
        <taxon>Pezizomycotina</taxon>
        <taxon>Sordariomycetes</taxon>
        <taxon>Hypocreomycetidae</taxon>
        <taxon>Hypocreales</taxon>
        <taxon>Nectriaceae</taxon>
        <taxon>Neonectria</taxon>
    </lineage>
</organism>
<dbReference type="STRING" id="78410.A0A0P7B4B7"/>
<dbReference type="InterPro" id="IPR052400">
    <property type="entry name" value="Zn2-C6_fungal_TF"/>
</dbReference>
<dbReference type="SMART" id="SM00066">
    <property type="entry name" value="GAL4"/>
    <property type="match status" value="1"/>
</dbReference>
<dbReference type="PROSITE" id="PS50048">
    <property type="entry name" value="ZN2_CY6_FUNGAL_2"/>
    <property type="match status" value="1"/>
</dbReference>
<dbReference type="CDD" id="cd00067">
    <property type="entry name" value="GAL4"/>
    <property type="match status" value="1"/>
</dbReference>
<keyword evidence="1" id="KW-0539">Nucleus</keyword>
<feature type="compositionally biased region" description="Low complexity" evidence="2">
    <location>
        <begin position="116"/>
        <end position="134"/>
    </location>
</feature>
<sequence>MTPPQQPPESPVPGRVSKLARRPHRKSRNGCFNCKRRKVKCDEVKPACSNCIRFGIPCDFAPLPPPSEDPAPKGSAVEAGANHGGEPSTTPRRGPGRPRKDWAALAKPLPQPAERTGTSPTSSVTTPASTSTVSESIPCSFNVADAELLLQFVTHTASSLHDSPDTNSSIARFWERNVPQIGISYHFVLHLTYGLAGYHLAFSETSNGDRYAQYLALARYHSETGLAELNKTLPSLDESNCGALYVSAVLVCYCAFAAGPMGPTDLLVCNVDDSAPQRWLPLIHGVRLIRQTIEPATLFTGLMEPLGGSPEPDEDTRPMYLIGKFPHLDWVEPVEKLRRWLESYDTPDTIIYLRALSALSDIYEANYGGSNGRFNGGTDNKFVFGWLYRMHDLFVACLLRKEPQALLILAYYVPLLKTLTKCWFIEGWAKHLLGSIRGMLSPDMLGWLEWPVQVSLHQP</sequence>
<dbReference type="EMBL" id="LKCW01000074">
    <property type="protein sequence ID" value="KPM40883.1"/>
    <property type="molecule type" value="Genomic_DNA"/>
</dbReference>
<dbReference type="GO" id="GO:0008270">
    <property type="term" value="F:zinc ion binding"/>
    <property type="evidence" value="ECO:0007669"/>
    <property type="project" value="InterPro"/>
</dbReference>
<dbReference type="Pfam" id="PF00172">
    <property type="entry name" value="Zn_clus"/>
    <property type="match status" value="1"/>
</dbReference>
<dbReference type="Proteomes" id="UP000050424">
    <property type="component" value="Unassembled WGS sequence"/>
</dbReference>
<feature type="compositionally biased region" description="Pro residues" evidence="2">
    <location>
        <begin position="1"/>
        <end position="11"/>
    </location>
</feature>
<keyword evidence="5" id="KW-1185">Reference proteome</keyword>
<dbReference type="PANTHER" id="PTHR47657:SF13">
    <property type="entry name" value="ZN(2)-C6 FUNGAL-TYPE DOMAIN-CONTAINING PROTEIN-RELATED"/>
    <property type="match status" value="1"/>
</dbReference>
<evidence type="ECO:0000313" key="4">
    <source>
        <dbReference type="EMBL" id="KPM40883.1"/>
    </source>
</evidence>
<dbReference type="PROSITE" id="PS00463">
    <property type="entry name" value="ZN2_CY6_FUNGAL_1"/>
    <property type="match status" value="1"/>
</dbReference>
<feature type="region of interest" description="Disordered" evidence="2">
    <location>
        <begin position="1"/>
        <end position="30"/>
    </location>
</feature>
<dbReference type="SUPFAM" id="SSF57701">
    <property type="entry name" value="Zn2/Cys6 DNA-binding domain"/>
    <property type="match status" value="1"/>
</dbReference>
<gene>
    <name evidence="4" type="ORF">AK830_g5655</name>
</gene>
<dbReference type="AlphaFoldDB" id="A0A0P7B4B7"/>
<dbReference type="Gene3D" id="4.10.240.10">
    <property type="entry name" value="Zn(2)-C6 fungal-type DNA-binding domain"/>
    <property type="match status" value="1"/>
</dbReference>
<dbReference type="OrthoDB" id="416217at2759"/>
<feature type="compositionally biased region" description="Basic residues" evidence="2">
    <location>
        <begin position="18"/>
        <end position="30"/>
    </location>
</feature>
<comment type="caution">
    <text evidence="4">The sequence shown here is derived from an EMBL/GenBank/DDBJ whole genome shotgun (WGS) entry which is preliminary data.</text>
</comment>
<name>A0A0P7B4B7_9HYPO</name>
<feature type="compositionally biased region" description="Low complexity" evidence="2">
    <location>
        <begin position="84"/>
        <end position="93"/>
    </location>
</feature>
<dbReference type="PANTHER" id="PTHR47657">
    <property type="entry name" value="STEROL REGULATORY ELEMENT-BINDING PROTEIN ECM22"/>
    <property type="match status" value="1"/>
</dbReference>
<accession>A0A0P7B4B7</accession>
<proteinExistence type="predicted"/>
<evidence type="ECO:0000259" key="3">
    <source>
        <dbReference type="PROSITE" id="PS50048"/>
    </source>
</evidence>
<feature type="domain" description="Zn(2)-C6 fungal-type" evidence="3">
    <location>
        <begin position="30"/>
        <end position="60"/>
    </location>
</feature>